<keyword evidence="3" id="KW-0819">tRNA processing</keyword>
<evidence type="ECO:0000256" key="1">
    <source>
        <dbReference type="ARBA" id="ARBA00004123"/>
    </source>
</evidence>
<dbReference type="EMBL" id="JAKLMC020000012">
    <property type="protein sequence ID" value="KAK5953098.1"/>
    <property type="molecule type" value="Genomic_DNA"/>
</dbReference>
<dbReference type="GO" id="GO:0008033">
    <property type="term" value="P:tRNA processing"/>
    <property type="evidence" value="ECO:0007669"/>
    <property type="project" value="UniProtKB-KW"/>
</dbReference>
<dbReference type="GO" id="GO:0005655">
    <property type="term" value="C:nucleolar ribonuclease P complex"/>
    <property type="evidence" value="ECO:0007669"/>
    <property type="project" value="TreeGrafter"/>
</dbReference>
<feature type="compositionally biased region" description="Polar residues" evidence="4">
    <location>
        <begin position="295"/>
        <end position="313"/>
    </location>
</feature>
<name>A0AAN8EVG4_9EURO</name>
<evidence type="ECO:0000256" key="2">
    <source>
        <dbReference type="ARBA" id="ARBA00007331"/>
    </source>
</evidence>
<dbReference type="EC" id="3.1.26.5" evidence="5"/>
<sequence>MPFHDLHVAYTNNDAELQNTLDFLAELEYTVVALAVNIASKLPAQLPLINLERVRIPPQLKVHKRLTLTISDNAQNHRINTLTSTYDFVALRPTNDKAFQLCCSSLECDIISLDFTQRIPFPIKFKTVASALQRGVRFEICYSLGITGGNDARRNLISGAGSLIRATRGRGIILSSEARNALGVRGPWDVINLAQIWGLSQERGKEAICEEAGRVVRLAGIKRSSFRGVVDIIEDGSKEVAVEPATTVMDETSSYQVAEVEQPAAANSPLPLPQVTVVLNKKANPEKAKRKASLLSLNEQSDDAPTNYKTQKQPVKDDVKPISRREQKRQAKKAKLDRAAGLSEDRPEPTSVQAKPKTSNFPIQHESVATKKKG</sequence>
<keyword evidence="5" id="KW-0378">Hydrolase</keyword>
<dbReference type="Proteomes" id="UP001316803">
    <property type="component" value="Unassembled WGS sequence"/>
</dbReference>
<evidence type="ECO:0000313" key="6">
    <source>
        <dbReference type="Proteomes" id="UP001316803"/>
    </source>
</evidence>
<feature type="compositionally biased region" description="Polar residues" evidence="4">
    <location>
        <begin position="350"/>
        <end position="362"/>
    </location>
</feature>
<dbReference type="AlphaFoldDB" id="A0AAN8EVG4"/>
<feature type="compositionally biased region" description="Basic and acidic residues" evidence="4">
    <location>
        <begin position="314"/>
        <end position="348"/>
    </location>
</feature>
<feature type="region of interest" description="Disordered" evidence="4">
    <location>
        <begin position="283"/>
        <end position="374"/>
    </location>
</feature>
<dbReference type="SUPFAM" id="SSF89550">
    <property type="entry name" value="PHP domain-like"/>
    <property type="match status" value="1"/>
</dbReference>
<dbReference type="PANTHER" id="PTHR13031:SF0">
    <property type="entry name" value="RIBONUCLEASE P PROTEIN SUBUNIT P30"/>
    <property type="match status" value="1"/>
</dbReference>
<keyword evidence="6" id="KW-1185">Reference proteome</keyword>
<dbReference type="InterPro" id="IPR016195">
    <property type="entry name" value="Pol/histidinol_Pase-like"/>
</dbReference>
<evidence type="ECO:0000256" key="3">
    <source>
        <dbReference type="ARBA" id="ARBA00022694"/>
    </source>
</evidence>
<gene>
    <name evidence="5" type="primary">RPP1</name>
    <name evidence="5" type="ORF">OHC33_005666</name>
</gene>
<evidence type="ECO:0000256" key="4">
    <source>
        <dbReference type="SAM" id="MobiDB-lite"/>
    </source>
</evidence>
<comment type="caution">
    <text evidence="5">The sequence shown here is derived from an EMBL/GenBank/DDBJ whole genome shotgun (WGS) entry which is preliminary data.</text>
</comment>
<protein>
    <submittedName>
        <fullName evidence="5">RNA-binding RNA processing protein rpp1</fullName>
        <ecNumber evidence="5">3.1.26.5</ecNumber>
    </submittedName>
</protein>
<dbReference type="GO" id="GO:0003723">
    <property type="term" value="F:RNA binding"/>
    <property type="evidence" value="ECO:0007669"/>
    <property type="project" value="TreeGrafter"/>
</dbReference>
<comment type="similarity">
    <text evidence="2">Belongs to the eukaryotic/archaeal RNase P protein component 3 family.</text>
</comment>
<dbReference type="Gene3D" id="3.20.20.140">
    <property type="entry name" value="Metal-dependent hydrolases"/>
    <property type="match status" value="1"/>
</dbReference>
<reference evidence="5 6" key="1">
    <citation type="submission" date="2022-12" db="EMBL/GenBank/DDBJ databases">
        <title>Genomic features and morphological characterization of a novel Knufia sp. strain isolated from spacecraft assembly facility.</title>
        <authorList>
            <person name="Teixeira M."/>
            <person name="Chander A.M."/>
            <person name="Stajich J.E."/>
            <person name="Venkateswaran K."/>
        </authorList>
    </citation>
    <scope>NUCLEOTIDE SEQUENCE [LARGE SCALE GENOMIC DNA]</scope>
    <source>
        <strain evidence="5 6">FJI-L2-BK-P2</strain>
    </source>
</reference>
<dbReference type="GO" id="GO:0004526">
    <property type="term" value="F:ribonuclease P activity"/>
    <property type="evidence" value="ECO:0007669"/>
    <property type="project" value="UniProtKB-EC"/>
</dbReference>
<accession>A0AAN8EVG4</accession>
<dbReference type="PANTHER" id="PTHR13031">
    <property type="entry name" value="RIBONUCLEASE P SUBUNIT P30"/>
    <property type="match status" value="1"/>
</dbReference>
<comment type="subcellular location">
    <subcellularLocation>
        <location evidence="1">Nucleus</location>
    </subcellularLocation>
</comment>
<dbReference type="Pfam" id="PF01876">
    <property type="entry name" value="RNase_P_p30"/>
    <property type="match status" value="1"/>
</dbReference>
<evidence type="ECO:0000313" key="5">
    <source>
        <dbReference type="EMBL" id="KAK5953098.1"/>
    </source>
</evidence>
<dbReference type="InterPro" id="IPR002738">
    <property type="entry name" value="RNase_P_p30"/>
</dbReference>
<proteinExistence type="inferred from homology"/>
<organism evidence="5 6">
    <name type="scientific">Knufia fluminis</name>
    <dbReference type="NCBI Taxonomy" id="191047"/>
    <lineage>
        <taxon>Eukaryota</taxon>
        <taxon>Fungi</taxon>
        <taxon>Dikarya</taxon>
        <taxon>Ascomycota</taxon>
        <taxon>Pezizomycotina</taxon>
        <taxon>Eurotiomycetes</taxon>
        <taxon>Chaetothyriomycetidae</taxon>
        <taxon>Chaetothyriales</taxon>
        <taxon>Trichomeriaceae</taxon>
        <taxon>Knufia</taxon>
    </lineage>
</organism>